<proteinExistence type="predicted"/>
<name>A0A7C1B3E8_UNCW3</name>
<evidence type="ECO:0000313" key="1">
    <source>
        <dbReference type="EMBL" id="HDM89999.1"/>
    </source>
</evidence>
<dbReference type="Proteomes" id="UP000885931">
    <property type="component" value="Unassembled WGS sequence"/>
</dbReference>
<protein>
    <submittedName>
        <fullName evidence="1">Uncharacterized protein</fullName>
    </submittedName>
</protein>
<reference evidence="1" key="1">
    <citation type="journal article" date="2020" name="mSystems">
        <title>Genome- and Community-Level Interaction Insights into Carbon Utilization and Element Cycling Functions of Hydrothermarchaeota in Hydrothermal Sediment.</title>
        <authorList>
            <person name="Zhou Z."/>
            <person name="Liu Y."/>
            <person name="Xu W."/>
            <person name="Pan J."/>
            <person name="Luo Z.H."/>
            <person name="Li M."/>
        </authorList>
    </citation>
    <scope>NUCLEOTIDE SEQUENCE [LARGE SCALE GENOMIC DNA]</scope>
    <source>
        <strain evidence="1">HyVt-237</strain>
    </source>
</reference>
<accession>A0A7C1B3E8</accession>
<gene>
    <name evidence="1" type="ORF">ENG67_02185</name>
</gene>
<comment type="caution">
    <text evidence="1">The sequence shown here is derived from an EMBL/GenBank/DDBJ whole genome shotgun (WGS) entry which is preliminary data.</text>
</comment>
<organism evidence="1">
    <name type="scientific">candidate division WOR-3 bacterium</name>
    <dbReference type="NCBI Taxonomy" id="2052148"/>
    <lineage>
        <taxon>Bacteria</taxon>
        <taxon>Bacteria division WOR-3</taxon>
    </lineage>
</organism>
<sequence length="83" mass="9632">MVTIRCSVCRRKLFRYHKVGKGKILRMYKERIAADYSIHKGNEVLCPCGNVIGIDVGPWIKMKGGRFTVSGSRERSFKEKKRR</sequence>
<dbReference type="AlphaFoldDB" id="A0A7C1B3E8"/>
<dbReference type="EMBL" id="DRBW01000081">
    <property type="protein sequence ID" value="HDM89999.1"/>
    <property type="molecule type" value="Genomic_DNA"/>
</dbReference>